<evidence type="ECO:0000313" key="2">
    <source>
        <dbReference type="EMBL" id="WOX23543.1"/>
    </source>
</evidence>
<feature type="compositionally biased region" description="Pro residues" evidence="1">
    <location>
        <begin position="30"/>
        <end position="46"/>
    </location>
</feature>
<evidence type="ECO:0000256" key="1">
    <source>
        <dbReference type="SAM" id="MobiDB-lite"/>
    </source>
</evidence>
<feature type="region of interest" description="Disordered" evidence="1">
    <location>
        <begin position="1"/>
        <end position="46"/>
    </location>
</feature>
<protein>
    <submittedName>
        <fullName evidence="2">Uncharacterized protein</fullName>
    </submittedName>
</protein>
<name>A0ABZ0LVK0_9ACTN</name>
<organism evidence="2 3">
    <name type="scientific">Streptomyces solicathayae</name>
    <dbReference type="NCBI Taxonomy" id="3081768"/>
    <lineage>
        <taxon>Bacteria</taxon>
        <taxon>Bacillati</taxon>
        <taxon>Actinomycetota</taxon>
        <taxon>Actinomycetes</taxon>
        <taxon>Kitasatosporales</taxon>
        <taxon>Streptomycetaceae</taxon>
        <taxon>Streptomyces</taxon>
    </lineage>
</organism>
<dbReference type="Proteomes" id="UP001301731">
    <property type="component" value="Chromosome"/>
</dbReference>
<feature type="compositionally biased region" description="Low complexity" evidence="1">
    <location>
        <begin position="1"/>
        <end position="29"/>
    </location>
</feature>
<gene>
    <name evidence="2" type="ORF">R2D22_20010</name>
</gene>
<reference evidence="2 3" key="1">
    <citation type="submission" date="2023-10" db="EMBL/GenBank/DDBJ databases">
        <title>The genome sequence of Streptomyces sp. HUAS YS2.</title>
        <authorList>
            <person name="Mo P."/>
        </authorList>
    </citation>
    <scope>NUCLEOTIDE SEQUENCE [LARGE SCALE GENOMIC DNA]</scope>
    <source>
        <strain evidence="2 3">HUAS YS2</strain>
    </source>
</reference>
<accession>A0ABZ0LVK0</accession>
<dbReference type="RefSeq" id="WP_318105448.1">
    <property type="nucleotide sequence ID" value="NZ_CP137573.1"/>
</dbReference>
<keyword evidence="3" id="KW-1185">Reference proteome</keyword>
<sequence length="311" mass="32718">MSEQTDTTEVTDAVETEATVPAQAESPEAAPAPNPAPAPEAAPEPATVPVPVAEVPAPKPPRRALRAALRWTAAVLVCGGLGAGTAMGITAMERTDVPGLATESDGRWDYPKLSLPALPAGVPRPFTDGNDGEVHHADLRALLLPAPAGAKPDPKLTGGWVTTDQFFATYPKEALPGLKREVAETALRHVAARGWTAPDGTVTRVHLLRFNSVAFAEDFRDEALKTGVMGSMVLPTGVENWEDTEDLASEVKVPYVSAYGYDETVPYGAEQTRWSVIQAGDTLGVVTLSRKGGVATVPFQQTVALQAQLLG</sequence>
<evidence type="ECO:0000313" key="3">
    <source>
        <dbReference type="Proteomes" id="UP001301731"/>
    </source>
</evidence>
<dbReference type="EMBL" id="CP137573">
    <property type="protein sequence ID" value="WOX23543.1"/>
    <property type="molecule type" value="Genomic_DNA"/>
</dbReference>
<proteinExistence type="predicted"/>